<comment type="caution">
    <text evidence="1">The sequence shown here is derived from an EMBL/GenBank/DDBJ whole genome shotgun (WGS) entry which is preliminary data.</text>
</comment>
<dbReference type="Proteomes" id="UP000613177">
    <property type="component" value="Unassembled WGS sequence"/>
</dbReference>
<sequence>MEVKKSFIGYYEEKYLEWESEVTRKKALLQGQITGHILAKKGAREFGEQLENQQFKGDTSLHLICELNKSKERFTPRTLGDYLDVMSYDLIHKDIGYNEKNALKLCVSRIIPTYGPMTTIFDKFFEDQGDEIKKEYKESKAIEIMLPVGMSEEMVLMFDDIISKYSLNKNKTRAAVSEIKANLLKQEIYDEELLQMLDILDIVILDMTRASDHKSELAAYRKAASILDIIFNDTKLVMKDGENASKVTKDTRLFNMNLYEDKDDKKNITGRKIDLIMCSTGLELGSSEWKKQDASTKLIEEQRAKNARVNTAILDNIMNMFIGQNSKDVYVIGMDWLGLVGNMFTVSKSKDVTFVHHRGDLIVPTSIHSITWFKETLNNLFIFKHHLQNLEKTIEPERARLEYHSQLNKLRPHKRHLATDLEPRIFFAPVNKRSKTKTIIGDEDSA</sequence>
<dbReference type="AlphaFoldDB" id="A0A8H7SJF3"/>
<evidence type="ECO:0000313" key="2">
    <source>
        <dbReference type="Proteomes" id="UP000613177"/>
    </source>
</evidence>
<dbReference type="EMBL" id="JAEPRE010000266">
    <property type="protein sequence ID" value="KAG2229518.1"/>
    <property type="molecule type" value="Genomic_DNA"/>
</dbReference>
<proteinExistence type="predicted"/>
<organism evidence="1 2">
    <name type="scientific">Thamnidium elegans</name>
    <dbReference type="NCBI Taxonomy" id="101142"/>
    <lineage>
        <taxon>Eukaryota</taxon>
        <taxon>Fungi</taxon>
        <taxon>Fungi incertae sedis</taxon>
        <taxon>Mucoromycota</taxon>
        <taxon>Mucoromycotina</taxon>
        <taxon>Mucoromycetes</taxon>
        <taxon>Mucorales</taxon>
        <taxon>Mucorineae</taxon>
        <taxon>Mucoraceae</taxon>
        <taxon>Thamnidium</taxon>
    </lineage>
</organism>
<gene>
    <name evidence="1" type="ORF">INT48_008407</name>
</gene>
<evidence type="ECO:0000313" key="1">
    <source>
        <dbReference type="EMBL" id="KAG2229518.1"/>
    </source>
</evidence>
<keyword evidence="2" id="KW-1185">Reference proteome</keyword>
<accession>A0A8H7SJF3</accession>
<protein>
    <submittedName>
        <fullName evidence="1">Uncharacterized protein</fullName>
    </submittedName>
</protein>
<name>A0A8H7SJF3_9FUNG</name>
<reference evidence="1" key="1">
    <citation type="submission" date="2021-01" db="EMBL/GenBank/DDBJ databases">
        <title>Metabolic potential, ecology and presence of endohyphal bacteria is reflected in genomic diversity of Mucoromycotina.</title>
        <authorList>
            <person name="Muszewska A."/>
            <person name="Okrasinska A."/>
            <person name="Steczkiewicz K."/>
            <person name="Drgas O."/>
            <person name="Orlowska M."/>
            <person name="Perlinska-Lenart U."/>
            <person name="Aleksandrzak-Piekarczyk T."/>
            <person name="Szatraj K."/>
            <person name="Zielenkiewicz U."/>
            <person name="Pilsyk S."/>
            <person name="Malc E."/>
            <person name="Mieczkowski P."/>
            <person name="Kruszewska J.S."/>
            <person name="Biernat P."/>
            <person name="Pawlowska J."/>
        </authorList>
    </citation>
    <scope>NUCLEOTIDE SEQUENCE</scope>
    <source>
        <strain evidence="1">WA0000018081</strain>
    </source>
</reference>